<dbReference type="EMBL" id="GBRH01251508">
    <property type="protein sequence ID" value="JAD46387.1"/>
    <property type="molecule type" value="Transcribed_RNA"/>
</dbReference>
<accession>A0A0A9AGZ6</accession>
<organism evidence="1">
    <name type="scientific">Arundo donax</name>
    <name type="common">Giant reed</name>
    <name type="synonym">Donax arundinaceus</name>
    <dbReference type="NCBI Taxonomy" id="35708"/>
    <lineage>
        <taxon>Eukaryota</taxon>
        <taxon>Viridiplantae</taxon>
        <taxon>Streptophyta</taxon>
        <taxon>Embryophyta</taxon>
        <taxon>Tracheophyta</taxon>
        <taxon>Spermatophyta</taxon>
        <taxon>Magnoliopsida</taxon>
        <taxon>Liliopsida</taxon>
        <taxon>Poales</taxon>
        <taxon>Poaceae</taxon>
        <taxon>PACMAD clade</taxon>
        <taxon>Arundinoideae</taxon>
        <taxon>Arundineae</taxon>
        <taxon>Arundo</taxon>
    </lineage>
</organism>
<reference evidence="1" key="2">
    <citation type="journal article" date="2015" name="Data Brief">
        <title>Shoot transcriptome of the giant reed, Arundo donax.</title>
        <authorList>
            <person name="Barrero R.A."/>
            <person name="Guerrero F.D."/>
            <person name="Moolhuijzen P."/>
            <person name="Goolsby J.A."/>
            <person name="Tidwell J."/>
            <person name="Bellgard S.E."/>
            <person name="Bellgard M.I."/>
        </authorList>
    </citation>
    <scope>NUCLEOTIDE SEQUENCE</scope>
    <source>
        <tissue evidence="1">Shoot tissue taken approximately 20 cm above the soil surface</tissue>
    </source>
</reference>
<proteinExistence type="predicted"/>
<protein>
    <submittedName>
        <fullName evidence="1">Uncharacterized protein</fullName>
    </submittedName>
</protein>
<name>A0A0A9AGZ6_ARUDO</name>
<reference evidence="1" key="1">
    <citation type="submission" date="2014-09" db="EMBL/GenBank/DDBJ databases">
        <authorList>
            <person name="Magalhaes I.L.F."/>
            <person name="Oliveira U."/>
            <person name="Santos F.R."/>
            <person name="Vidigal T.H.D.A."/>
            <person name="Brescovit A.D."/>
            <person name="Santos A.J."/>
        </authorList>
    </citation>
    <scope>NUCLEOTIDE SEQUENCE</scope>
    <source>
        <tissue evidence="1">Shoot tissue taken approximately 20 cm above the soil surface</tissue>
    </source>
</reference>
<sequence length="12" mass="1225">MLTFLDGGSTAL</sequence>
<evidence type="ECO:0000313" key="1">
    <source>
        <dbReference type="EMBL" id="JAD46387.1"/>
    </source>
</evidence>